<reference evidence="6 7" key="1">
    <citation type="journal article" date="2011" name="PLoS ONE">
        <title>The entomopathogenic bacterial endosymbionts xenorhabdus and photorhabdus: convergent lifestyles from divergent genomes.</title>
        <authorList>
            <person name="Chaston J.M."/>
            <person name="Suen G."/>
            <person name="Tucker S.L."/>
            <person name="Andersen A.W."/>
            <person name="Bhasin A."/>
            <person name="Bode E."/>
            <person name="Bode H.B."/>
            <person name="Brachmann A.O."/>
            <person name="Cowles C.E."/>
            <person name="Cowles K.N."/>
            <person name="Darby C."/>
            <person name="de Leon L."/>
            <person name="Drace K."/>
            <person name="Du Z."/>
            <person name="Givaudan A."/>
            <person name="Herbert Tran E.E."/>
            <person name="Jewell K.A."/>
            <person name="Knack J.J."/>
            <person name="Krasomil-Osterfeld K.C."/>
            <person name="Kukor R."/>
            <person name="Lanois A."/>
            <person name="Latreille P."/>
            <person name="Leimgruber N.K."/>
            <person name="Lipke C.M."/>
            <person name="Liu R."/>
            <person name="Lu X."/>
            <person name="Martens E.C."/>
            <person name="Marri P.R."/>
            <person name="Medigue C."/>
            <person name="Menard M.L."/>
            <person name="Miller N.M."/>
            <person name="Morales-Soto N."/>
            <person name="Norton S."/>
            <person name="Ogier J.C."/>
            <person name="Orchard S.S."/>
            <person name="Park D."/>
            <person name="Park Y."/>
            <person name="Qurollo B.A."/>
            <person name="Sugar D.R."/>
            <person name="Richards G.R."/>
            <person name="Rouy Z."/>
            <person name="Slominski B."/>
            <person name="Slominski K."/>
            <person name="Snyder H."/>
            <person name="Tjaden B.C."/>
            <person name="van der Hoeven R."/>
            <person name="Welch R.D."/>
            <person name="Wheeler C."/>
            <person name="Xiang B."/>
            <person name="Barbazuk B."/>
            <person name="Gaudriault S."/>
            <person name="Goodner B."/>
            <person name="Slater S.C."/>
            <person name="Forst S."/>
            <person name="Goldman B.S."/>
            <person name="Goodrich-Blair H."/>
        </authorList>
    </citation>
    <scope>NUCLEOTIDE SEQUENCE [LARGE SCALE GENOMIC DNA]</scope>
    <source>
        <strain evidence="7">ATCC 19061 / DSM 3370 / CCUG 14189 / LMG 1036 / NCIMB 9965 / AN6</strain>
    </source>
</reference>
<dbReference type="GeneID" id="24905618"/>
<dbReference type="GO" id="GO:0003700">
    <property type="term" value="F:DNA-binding transcription factor activity"/>
    <property type="evidence" value="ECO:0007669"/>
    <property type="project" value="InterPro"/>
</dbReference>
<dbReference type="Gene3D" id="1.10.10.10">
    <property type="entry name" value="Winged helix-like DNA-binding domain superfamily/Winged helix DNA-binding domain"/>
    <property type="match status" value="1"/>
</dbReference>
<dbReference type="RefSeq" id="WP_010845893.1">
    <property type="nucleotide sequence ID" value="NC_014228.1"/>
</dbReference>
<dbReference type="AlphaFoldDB" id="D3VGG5"/>
<dbReference type="CDD" id="cd05466">
    <property type="entry name" value="PBP2_LTTR_substrate"/>
    <property type="match status" value="1"/>
</dbReference>
<dbReference type="InterPro" id="IPR005119">
    <property type="entry name" value="LysR_subst-bd"/>
</dbReference>
<dbReference type="InterPro" id="IPR036390">
    <property type="entry name" value="WH_DNA-bd_sf"/>
</dbReference>
<dbReference type="GO" id="GO:0032993">
    <property type="term" value="C:protein-DNA complex"/>
    <property type="evidence" value="ECO:0007669"/>
    <property type="project" value="TreeGrafter"/>
</dbReference>
<dbReference type="PANTHER" id="PTHR30346:SF28">
    <property type="entry name" value="HTH-TYPE TRANSCRIPTIONAL REGULATOR CYNR"/>
    <property type="match status" value="1"/>
</dbReference>
<organism evidence="6 7">
    <name type="scientific">Xenorhabdus nematophila (strain ATCC 19061 / DSM 3370 / CCUG 14189 / LMG 1036 / NCIMB 9965 / AN6)</name>
    <dbReference type="NCBI Taxonomy" id="406817"/>
    <lineage>
        <taxon>Bacteria</taxon>
        <taxon>Pseudomonadati</taxon>
        <taxon>Pseudomonadota</taxon>
        <taxon>Gammaproteobacteria</taxon>
        <taxon>Enterobacterales</taxon>
        <taxon>Morganellaceae</taxon>
        <taxon>Xenorhabdus</taxon>
    </lineage>
</organism>
<evidence type="ECO:0000256" key="2">
    <source>
        <dbReference type="ARBA" id="ARBA00023015"/>
    </source>
</evidence>
<dbReference type="InterPro" id="IPR000847">
    <property type="entry name" value="LysR_HTH_N"/>
</dbReference>
<dbReference type="STRING" id="406817.XNC1_2342"/>
<evidence type="ECO:0000256" key="1">
    <source>
        <dbReference type="ARBA" id="ARBA00009437"/>
    </source>
</evidence>
<dbReference type="PANTHER" id="PTHR30346">
    <property type="entry name" value="TRANSCRIPTIONAL DUAL REGULATOR HCAR-RELATED"/>
    <property type="match status" value="1"/>
</dbReference>
<dbReference type="HOGENOM" id="CLU_081242_0_0_6"/>
<protein>
    <recommendedName>
        <fullName evidence="5">HTH lysR-type domain-containing protein</fullName>
    </recommendedName>
</protein>
<accession>D3VGG5</accession>
<dbReference type="Proteomes" id="UP000008075">
    <property type="component" value="Chromosome"/>
</dbReference>
<dbReference type="GO" id="GO:0003677">
    <property type="term" value="F:DNA binding"/>
    <property type="evidence" value="ECO:0007669"/>
    <property type="project" value="UniProtKB-KW"/>
</dbReference>
<dbReference type="Pfam" id="PF00126">
    <property type="entry name" value="HTH_1"/>
    <property type="match status" value="1"/>
</dbReference>
<keyword evidence="3" id="KW-0238">DNA-binding</keyword>
<evidence type="ECO:0000313" key="7">
    <source>
        <dbReference type="Proteomes" id="UP000008075"/>
    </source>
</evidence>
<dbReference type="EMBL" id="FN667742">
    <property type="protein sequence ID" value="CBJ90401.1"/>
    <property type="molecule type" value="Genomic_DNA"/>
</dbReference>
<comment type="similarity">
    <text evidence="1">Belongs to the LysR transcriptional regulatory family.</text>
</comment>
<name>D3VGG5_XENNA</name>
<proteinExistence type="inferred from homology"/>
<dbReference type="InterPro" id="IPR036388">
    <property type="entry name" value="WH-like_DNA-bd_sf"/>
</dbReference>
<dbReference type="eggNOG" id="COG0583">
    <property type="taxonomic scope" value="Bacteria"/>
</dbReference>
<dbReference type="Gene3D" id="3.40.190.10">
    <property type="entry name" value="Periplasmic binding protein-like II"/>
    <property type="match status" value="2"/>
</dbReference>
<keyword evidence="7" id="KW-1185">Reference proteome</keyword>
<evidence type="ECO:0000256" key="4">
    <source>
        <dbReference type="ARBA" id="ARBA00023163"/>
    </source>
</evidence>
<gene>
    <name evidence="6" type="ordered locus">XNC1_2342</name>
</gene>
<evidence type="ECO:0000256" key="3">
    <source>
        <dbReference type="ARBA" id="ARBA00023125"/>
    </source>
</evidence>
<dbReference type="SUPFAM" id="SSF53850">
    <property type="entry name" value="Periplasmic binding protein-like II"/>
    <property type="match status" value="1"/>
</dbReference>
<keyword evidence="4" id="KW-0804">Transcription</keyword>
<evidence type="ECO:0000313" key="6">
    <source>
        <dbReference type="EMBL" id="CBJ90401.1"/>
    </source>
</evidence>
<dbReference type="KEGG" id="xne:XNC1_2342"/>
<evidence type="ECO:0000259" key="5">
    <source>
        <dbReference type="PROSITE" id="PS50931"/>
    </source>
</evidence>
<feature type="domain" description="HTH lysR-type" evidence="5">
    <location>
        <begin position="31"/>
        <end position="88"/>
    </location>
</feature>
<keyword evidence="2" id="KW-0805">Transcription regulation</keyword>
<dbReference type="PROSITE" id="PS50931">
    <property type="entry name" value="HTH_LYSR"/>
    <property type="match status" value="1"/>
</dbReference>
<sequence>MWVEIKSGQETEHNINIRPMSELEKEYAMLFVSRQLHYFITTAQTLCITKAASRLYITPSPLGRSIAQLEAQLGYPLFVRQPDGLVLTPQGKNLYQEVYPYYQKMIQLEKGLNSDTEQFWDKFKIASDGLYTGFCTTLADKLSALVPPQYLQMQTLPVTTMSDVLRSNTVDICLVSDRLSDERGLYGKRLLDEPLKLAVSTELATEDPNAIAALMKEFPLAQYHIIPDSELSPRVRSYFYSLGISPRILRFSEMSQRLQLVTQGLAVSLVAASVARLFACNGLRLLDLPADAPILTRYAYCLAGRCRELSVHWELLESSLQLWQEIPDEAPILAINI</sequence>
<dbReference type="Pfam" id="PF03466">
    <property type="entry name" value="LysR_substrate"/>
    <property type="match status" value="1"/>
</dbReference>
<dbReference type="SUPFAM" id="SSF46785">
    <property type="entry name" value="Winged helix' DNA-binding domain"/>
    <property type="match status" value="1"/>
</dbReference>